<dbReference type="OrthoDB" id="9778320at2"/>
<dbReference type="Pfam" id="PF09992">
    <property type="entry name" value="NAGPA"/>
    <property type="match status" value="1"/>
</dbReference>
<accession>U5DNC2</accession>
<dbReference type="GO" id="GO:0045493">
    <property type="term" value="P:xylan catabolic process"/>
    <property type="evidence" value="ECO:0007669"/>
    <property type="project" value="UniProtKB-KW"/>
</dbReference>
<comment type="caution">
    <text evidence="5">The sequence shown here is derived from an EMBL/GenBank/DDBJ whole genome shotgun (WGS) entry which is preliminary data.</text>
</comment>
<sequence length="587" mass="64853">MLTPDKKHRPLYARSRYARPQRKPLPFWLLGSAIAIASTGLGAFLASPGPSYLWQLARPTTSLPTLVPSLEPLTELVVMRFEEIPAPAPWPEIGDRARLAKVPILMYHDILPEKEVFFDVTPEELEAHFELLSAEGVRPVSIDAVVKHLRTGVPLPPKPVLLTFDDGYGGHYEYVYPLLQRFEYPAVLSIYVNKMDQTTGRSSVTWEQLAELAADPLVTIASHSISHPNDLRPLPDAELREEVFVSKQILEERLGIEIDYFTYPVGKSDERVRELVAEAGYVAALSMDDYNEDYAGTSDDLLQIARFGQSRIEEVIESAWGGFPLARRDGAANFTTPIRKQDREANGVRVRLIRGGRPTTIHADSRYQVAEILAGTDAIAAVDGGFFSLRDLKANTMIGPVLSAESQNWEEFVPGNPGENPLLRDRPLVLIGSDRVAFVPFDPDAHNTRTGLSDALPTVTDAFVAAAWLVRDGSPQSRATFRDLYGFDAIRFRAFWGIDRTGQPVIGVTTSRTDSVTLGQALHELDFRDAVMLDSGASTSLVYEGASQVEYTPRPVPHVVALFPPEVTPSDITGVDDPADGWPMLLE</sequence>
<dbReference type="InterPro" id="IPR018711">
    <property type="entry name" value="NAGPA"/>
</dbReference>
<dbReference type="STRING" id="582515.KR51_00000530"/>
<evidence type="ECO:0000256" key="1">
    <source>
        <dbReference type="ARBA" id="ARBA00004613"/>
    </source>
</evidence>
<keyword evidence="3" id="KW-1133">Transmembrane helix</keyword>
<proteinExistence type="predicted"/>
<feature type="transmembrane region" description="Helical" evidence="3">
    <location>
        <begin position="25"/>
        <end position="46"/>
    </location>
</feature>
<dbReference type="PANTHER" id="PTHR34216">
    <property type="match status" value="1"/>
</dbReference>
<keyword evidence="3" id="KW-0472">Membrane</keyword>
<dbReference type="PANTHER" id="PTHR34216:SF3">
    <property type="entry name" value="POLY-BETA-1,6-N-ACETYL-D-GLUCOSAMINE N-DEACETYLASE"/>
    <property type="match status" value="1"/>
</dbReference>
<evidence type="ECO:0000313" key="5">
    <source>
        <dbReference type="EMBL" id="ERN43161.1"/>
    </source>
</evidence>
<evidence type="ECO:0000256" key="2">
    <source>
        <dbReference type="ARBA" id="ARBA00022729"/>
    </source>
</evidence>
<feature type="domain" description="NodB homology" evidence="4">
    <location>
        <begin position="158"/>
        <end position="388"/>
    </location>
</feature>
<dbReference type="GO" id="GO:0016798">
    <property type="term" value="F:hydrolase activity, acting on glycosyl bonds"/>
    <property type="evidence" value="ECO:0007669"/>
    <property type="project" value="UniProtKB-KW"/>
</dbReference>
<dbReference type="InterPro" id="IPR051398">
    <property type="entry name" value="Polysacch_Deacetylase"/>
</dbReference>
<keyword evidence="5" id="KW-0119">Carbohydrate metabolism</keyword>
<gene>
    <name evidence="5" type="ORF">KR51_00000530</name>
</gene>
<dbReference type="GO" id="GO:0016810">
    <property type="term" value="F:hydrolase activity, acting on carbon-nitrogen (but not peptide) bonds"/>
    <property type="evidence" value="ECO:0007669"/>
    <property type="project" value="InterPro"/>
</dbReference>
<dbReference type="EMBL" id="ASSJ01000001">
    <property type="protein sequence ID" value="ERN43161.1"/>
    <property type="molecule type" value="Genomic_DNA"/>
</dbReference>
<reference evidence="5 6" key="1">
    <citation type="submission" date="2013-05" db="EMBL/GenBank/DDBJ databases">
        <title>Draft genome sequence of Rubidibacter lacunae KORDI 51-2.</title>
        <authorList>
            <person name="Choi D.H."/>
            <person name="Noh J.H."/>
            <person name="Kwon K.-K."/>
            <person name="Lee J.-H."/>
            <person name="Ryu J.-Y."/>
        </authorList>
    </citation>
    <scope>NUCLEOTIDE SEQUENCE [LARGE SCALE GENOMIC DNA]</scope>
    <source>
        <strain evidence="5 6">KORDI 51-2</strain>
    </source>
</reference>
<dbReference type="Pfam" id="PF01522">
    <property type="entry name" value="Polysacc_deac_1"/>
    <property type="match status" value="1"/>
</dbReference>
<keyword evidence="6" id="KW-1185">Reference proteome</keyword>
<dbReference type="PATRIC" id="fig|582515.4.peg.65"/>
<keyword evidence="5" id="KW-0624">Polysaccharide degradation</keyword>
<dbReference type="AlphaFoldDB" id="U5DNC2"/>
<keyword evidence="3" id="KW-0812">Transmembrane</keyword>
<dbReference type="InParanoid" id="U5DNC2"/>
<evidence type="ECO:0000313" key="6">
    <source>
        <dbReference type="Proteomes" id="UP000016960"/>
    </source>
</evidence>
<dbReference type="GO" id="GO:0005576">
    <property type="term" value="C:extracellular region"/>
    <property type="evidence" value="ECO:0007669"/>
    <property type="project" value="UniProtKB-SubCell"/>
</dbReference>
<dbReference type="CDD" id="cd10918">
    <property type="entry name" value="CE4_NodB_like_5s_6s"/>
    <property type="match status" value="1"/>
</dbReference>
<dbReference type="InterPro" id="IPR002509">
    <property type="entry name" value="NODB_dom"/>
</dbReference>
<keyword evidence="5" id="KW-0858">Xylan degradation</keyword>
<evidence type="ECO:0000259" key="4">
    <source>
        <dbReference type="PROSITE" id="PS51677"/>
    </source>
</evidence>
<organism evidence="5 6">
    <name type="scientific">Rubidibacter lacunae KORDI 51-2</name>
    <dbReference type="NCBI Taxonomy" id="582515"/>
    <lineage>
        <taxon>Bacteria</taxon>
        <taxon>Bacillati</taxon>
        <taxon>Cyanobacteriota</taxon>
        <taxon>Cyanophyceae</taxon>
        <taxon>Oscillatoriophycideae</taxon>
        <taxon>Chroococcales</taxon>
        <taxon>Aphanothecaceae</taxon>
        <taxon>Rubidibacter</taxon>
    </lineage>
</organism>
<protein>
    <submittedName>
        <fullName evidence="5">Putative xylanase/chitin deacetylase</fullName>
    </submittedName>
</protein>
<dbReference type="PROSITE" id="PS51677">
    <property type="entry name" value="NODB"/>
    <property type="match status" value="1"/>
</dbReference>
<comment type="subcellular location">
    <subcellularLocation>
        <location evidence="1">Secreted</location>
    </subcellularLocation>
</comment>
<dbReference type="Proteomes" id="UP000016960">
    <property type="component" value="Unassembled WGS sequence"/>
</dbReference>
<evidence type="ECO:0000256" key="3">
    <source>
        <dbReference type="SAM" id="Phobius"/>
    </source>
</evidence>
<keyword evidence="5" id="KW-0326">Glycosidase</keyword>
<name>U5DNC2_9CHRO</name>
<dbReference type="RefSeq" id="WP_022603703.1">
    <property type="nucleotide sequence ID" value="NZ_ASSJ01000001.1"/>
</dbReference>
<dbReference type="eggNOG" id="COG0726">
    <property type="taxonomic scope" value="Bacteria"/>
</dbReference>
<dbReference type="InterPro" id="IPR011330">
    <property type="entry name" value="Glyco_hydro/deAcase_b/a-brl"/>
</dbReference>
<dbReference type="SUPFAM" id="SSF88713">
    <property type="entry name" value="Glycoside hydrolase/deacetylase"/>
    <property type="match status" value="1"/>
</dbReference>
<keyword evidence="5" id="KW-0378">Hydrolase</keyword>
<dbReference type="Gene3D" id="3.20.20.370">
    <property type="entry name" value="Glycoside hydrolase/deacetylase"/>
    <property type="match status" value="1"/>
</dbReference>
<keyword evidence="2" id="KW-0732">Signal</keyword>